<proteinExistence type="predicted"/>
<dbReference type="EMBL" id="JANPWB010000011">
    <property type="protein sequence ID" value="KAJ1123715.1"/>
    <property type="molecule type" value="Genomic_DNA"/>
</dbReference>
<protein>
    <submittedName>
        <fullName evidence="2">Uncharacterized protein</fullName>
    </submittedName>
</protein>
<dbReference type="Proteomes" id="UP001066276">
    <property type="component" value="Chromosome 7"/>
</dbReference>
<dbReference type="AlphaFoldDB" id="A0AAV7P976"/>
<evidence type="ECO:0000313" key="3">
    <source>
        <dbReference type="Proteomes" id="UP001066276"/>
    </source>
</evidence>
<name>A0AAV7P976_PLEWA</name>
<evidence type="ECO:0000256" key="1">
    <source>
        <dbReference type="SAM" id="MobiDB-lite"/>
    </source>
</evidence>
<sequence length="140" mass="15485">MSLTSTTRKRLCRQFSFQLRKSQQGGCADSAQAAPESQPGSLAAWDHCSSKGRERGRDSGPTEESLCIGNPIKRGHIHDILRGREASRLSDLLVAKPIMAEEVREAIWTLPNGKATSQYGLTRTFCKEFAVLLAPYLHEL</sequence>
<feature type="compositionally biased region" description="Basic and acidic residues" evidence="1">
    <location>
        <begin position="48"/>
        <end position="60"/>
    </location>
</feature>
<reference evidence="2" key="1">
    <citation type="journal article" date="2022" name="bioRxiv">
        <title>Sequencing and chromosome-scale assembly of the giantPleurodeles waltlgenome.</title>
        <authorList>
            <person name="Brown T."/>
            <person name="Elewa A."/>
            <person name="Iarovenko S."/>
            <person name="Subramanian E."/>
            <person name="Araus A.J."/>
            <person name="Petzold A."/>
            <person name="Susuki M."/>
            <person name="Suzuki K.-i.T."/>
            <person name="Hayashi T."/>
            <person name="Toyoda A."/>
            <person name="Oliveira C."/>
            <person name="Osipova E."/>
            <person name="Leigh N.D."/>
            <person name="Simon A."/>
            <person name="Yun M.H."/>
        </authorList>
    </citation>
    <scope>NUCLEOTIDE SEQUENCE</scope>
    <source>
        <strain evidence="2">20211129_DDA</strain>
        <tissue evidence="2">Liver</tissue>
    </source>
</reference>
<evidence type="ECO:0000313" key="2">
    <source>
        <dbReference type="EMBL" id="KAJ1123715.1"/>
    </source>
</evidence>
<keyword evidence="3" id="KW-1185">Reference proteome</keyword>
<organism evidence="2 3">
    <name type="scientific">Pleurodeles waltl</name>
    <name type="common">Iberian ribbed newt</name>
    <dbReference type="NCBI Taxonomy" id="8319"/>
    <lineage>
        <taxon>Eukaryota</taxon>
        <taxon>Metazoa</taxon>
        <taxon>Chordata</taxon>
        <taxon>Craniata</taxon>
        <taxon>Vertebrata</taxon>
        <taxon>Euteleostomi</taxon>
        <taxon>Amphibia</taxon>
        <taxon>Batrachia</taxon>
        <taxon>Caudata</taxon>
        <taxon>Salamandroidea</taxon>
        <taxon>Salamandridae</taxon>
        <taxon>Pleurodelinae</taxon>
        <taxon>Pleurodeles</taxon>
    </lineage>
</organism>
<comment type="caution">
    <text evidence="2">The sequence shown here is derived from an EMBL/GenBank/DDBJ whole genome shotgun (WGS) entry which is preliminary data.</text>
</comment>
<gene>
    <name evidence="2" type="ORF">NDU88_002183</name>
</gene>
<accession>A0AAV7P976</accession>
<feature type="region of interest" description="Disordered" evidence="1">
    <location>
        <begin position="26"/>
        <end position="67"/>
    </location>
</feature>